<name>A0A517ZRQ0_9PLAN</name>
<organism evidence="1 2">
    <name type="scientific">Symmachiella dynata</name>
    <dbReference type="NCBI Taxonomy" id="2527995"/>
    <lineage>
        <taxon>Bacteria</taxon>
        <taxon>Pseudomonadati</taxon>
        <taxon>Planctomycetota</taxon>
        <taxon>Planctomycetia</taxon>
        <taxon>Planctomycetales</taxon>
        <taxon>Planctomycetaceae</taxon>
        <taxon>Symmachiella</taxon>
    </lineage>
</organism>
<gene>
    <name evidence="1" type="ORF">Mal52_36360</name>
</gene>
<dbReference type="KEGG" id="sdyn:Mal52_36360"/>
<evidence type="ECO:0000313" key="1">
    <source>
        <dbReference type="EMBL" id="QDU45147.1"/>
    </source>
</evidence>
<proteinExistence type="predicted"/>
<accession>A0A517ZRQ0</accession>
<reference evidence="1 2" key="1">
    <citation type="submission" date="2019-02" db="EMBL/GenBank/DDBJ databases">
        <title>Deep-cultivation of Planctomycetes and their phenomic and genomic characterization uncovers novel biology.</title>
        <authorList>
            <person name="Wiegand S."/>
            <person name="Jogler M."/>
            <person name="Boedeker C."/>
            <person name="Pinto D."/>
            <person name="Vollmers J."/>
            <person name="Rivas-Marin E."/>
            <person name="Kohn T."/>
            <person name="Peeters S.H."/>
            <person name="Heuer A."/>
            <person name="Rast P."/>
            <person name="Oberbeckmann S."/>
            <person name="Bunk B."/>
            <person name="Jeske O."/>
            <person name="Meyerdierks A."/>
            <person name="Storesund J.E."/>
            <person name="Kallscheuer N."/>
            <person name="Luecker S."/>
            <person name="Lage O.M."/>
            <person name="Pohl T."/>
            <person name="Merkel B.J."/>
            <person name="Hornburger P."/>
            <person name="Mueller R.-W."/>
            <person name="Bruemmer F."/>
            <person name="Labrenz M."/>
            <person name="Spormann A.M."/>
            <person name="Op den Camp H."/>
            <person name="Overmann J."/>
            <person name="Amann R."/>
            <person name="Jetten M.S.M."/>
            <person name="Mascher T."/>
            <person name="Medema M.H."/>
            <person name="Devos D.P."/>
            <person name="Kaster A.-K."/>
            <person name="Ovreas L."/>
            <person name="Rohde M."/>
            <person name="Galperin M.Y."/>
            <person name="Jogler C."/>
        </authorList>
    </citation>
    <scope>NUCLEOTIDE SEQUENCE [LARGE SCALE GENOMIC DNA]</scope>
    <source>
        <strain evidence="1 2">Mal52</strain>
    </source>
</reference>
<keyword evidence="2" id="KW-1185">Reference proteome</keyword>
<dbReference type="EMBL" id="CP036276">
    <property type="protein sequence ID" value="QDU45147.1"/>
    <property type="molecule type" value="Genomic_DNA"/>
</dbReference>
<sequence>MGRTREFFEGAADVDRQRLDGRIPTANAWRRLHNRSCWFVLIGALAVTWSNLGCAMRNVAPFPEQRTAILEVVPLGTPREETAVLLKEAGISYSTSGGPEPGVYYCESWEMEPGERFHLFSELLFDEQGRLQDVREIPNNFQP</sequence>
<protein>
    <submittedName>
        <fullName evidence="1">Uncharacterized protein</fullName>
    </submittedName>
</protein>
<dbReference type="Proteomes" id="UP000319383">
    <property type="component" value="Chromosome"/>
</dbReference>
<evidence type="ECO:0000313" key="2">
    <source>
        <dbReference type="Proteomes" id="UP000319383"/>
    </source>
</evidence>
<dbReference type="AlphaFoldDB" id="A0A517ZRQ0"/>